<reference evidence="3" key="1">
    <citation type="journal article" date="2023" name="Mol. Phylogenet. Evol.">
        <title>Genome-scale phylogeny and comparative genomics of the fungal order Sordariales.</title>
        <authorList>
            <person name="Hensen N."/>
            <person name="Bonometti L."/>
            <person name="Westerberg I."/>
            <person name="Brannstrom I.O."/>
            <person name="Guillou S."/>
            <person name="Cros-Aarteil S."/>
            <person name="Calhoun S."/>
            <person name="Haridas S."/>
            <person name="Kuo A."/>
            <person name="Mondo S."/>
            <person name="Pangilinan J."/>
            <person name="Riley R."/>
            <person name="LaButti K."/>
            <person name="Andreopoulos B."/>
            <person name="Lipzen A."/>
            <person name="Chen C."/>
            <person name="Yan M."/>
            <person name="Daum C."/>
            <person name="Ng V."/>
            <person name="Clum A."/>
            <person name="Steindorff A."/>
            <person name="Ohm R.A."/>
            <person name="Martin F."/>
            <person name="Silar P."/>
            <person name="Natvig D.O."/>
            <person name="Lalanne C."/>
            <person name="Gautier V."/>
            <person name="Ament-Velasquez S.L."/>
            <person name="Kruys A."/>
            <person name="Hutchinson M.I."/>
            <person name="Powell A.J."/>
            <person name="Barry K."/>
            <person name="Miller A.N."/>
            <person name="Grigoriev I.V."/>
            <person name="Debuchy R."/>
            <person name="Gladieux P."/>
            <person name="Hiltunen Thoren M."/>
            <person name="Johannesson H."/>
        </authorList>
    </citation>
    <scope>NUCLEOTIDE SEQUENCE</scope>
    <source>
        <strain evidence="3">CBS 958.72</strain>
    </source>
</reference>
<feature type="compositionally biased region" description="Polar residues" evidence="1">
    <location>
        <begin position="214"/>
        <end position="231"/>
    </location>
</feature>
<reference evidence="3" key="2">
    <citation type="submission" date="2023-06" db="EMBL/GenBank/DDBJ databases">
        <authorList>
            <consortium name="Lawrence Berkeley National Laboratory"/>
            <person name="Haridas S."/>
            <person name="Hensen N."/>
            <person name="Bonometti L."/>
            <person name="Westerberg I."/>
            <person name="Brannstrom I.O."/>
            <person name="Guillou S."/>
            <person name="Cros-Aarteil S."/>
            <person name="Calhoun S."/>
            <person name="Kuo A."/>
            <person name="Mondo S."/>
            <person name="Pangilinan J."/>
            <person name="Riley R."/>
            <person name="Labutti K."/>
            <person name="Andreopoulos B."/>
            <person name="Lipzen A."/>
            <person name="Chen C."/>
            <person name="Yanf M."/>
            <person name="Daum C."/>
            <person name="Ng V."/>
            <person name="Clum A."/>
            <person name="Steindorff A."/>
            <person name="Ohm R."/>
            <person name="Martin F."/>
            <person name="Silar P."/>
            <person name="Natvig D."/>
            <person name="Lalanne C."/>
            <person name="Gautier V."/>
            <person name="Ament-Velasquez S.L."/>
            <person name="Kruys A."/>
            <person name="Hutchinson M.I."/>
            <person name="Powell A.J."/>
            <person name="Barry K."/>
            <person name="Miller A.N."/>
            <person name="Grigoriev I.V."/>
            <person name="Debuchy R."/>
            <person name="Gladieux P."/>
            <person name="Thoren M.H."/>
            <person name="Johannesson H."/>
        </authorList>
    </citation>
    <scope>NUCLEOTIDE SEQUENCE</scope>
    <source>
        <strain evidence="3">CBS 958.72</strain>
    </source>
</reference>
<dbReference type="PANTHER" id="PTHR10622:SF10">
    <property type="entry name" value="HET DOMAIN-CONTAINING PROTEIN"/>
    <property type="match status" value="1"/>
</dbReference>
<feature type="domain" description="DUF8212" evidence="2">
    <location>
        <begin position="186"/>
        <end position="223"/>
    </location>
</feature>
<gene>
    <name evidence="3" type="ORF">B0T24DRAFT_649346</name>
</gene>
<dbReference type="InterPro" id="IPR058525">
    <property type="entry name" value="DUF8212"/>
</dbReference>
<dbReference type="PANTHER" id="PTHR10622">
    <property type="entry name" value="HET DOMAIN-CONTAINING PROTEIN"/>
    <property type="match status" value="1"/>
</dbReference>
<evidence type="ECO:0000259" key="2">
    <source>
        <dbReference type="Pfam" id="PF26640"/>
    </source>
</evidence>
<protein>
    <recommendedName>
        <fullName evidence="2">DUF8212 domain-containing protein</fullName>
    </recommendedName>
</protein>
<comment type="caution">
    <text evidence="3">The sequence shown here is derived from an EMBL/GenBank/DDBJ whole genome shotgun (WGS) entry which is preliminary data.</text>
</comment>
<evidence type="ECO:0000256" key="1">
    <source>
        <dbReference type="SAM" id="MobiDB-lite"/>
    </source>
</evidence>
<feature type="region of interest" description="Disordered" evidence="1">
    <location>
        <begin position="211"/>
        <end position="240"/>
    </location>
</feature>
<dbReference type="EMBL" id="JAULSN010000004">
    <property type="protein sequence ID" value="KAK3373360.1"/>
    <property type="molecule type" value="Genomic_DNA"/>
</dbReference>
<evidence type="ECO:0000313" key="3">
    <source>
        <dbReference type="EMBL" id="KAK3373360.1"/>
    </source>
</evidence>
<name>A0AAE0KBY7_9PEZI</name>
<accession>A0AAE0KBY7</accession>
<keyword evidence="4" id="KW-1185">Reference proteome</keyword>
<sequence length="240" mass="26863">MRLINTETFQLGDFSGVDSAPPFAILSHTWGEQECSLSDMQDPKVALRAGYAKIDCCTDKTSSAELSEAINSMFEWYAQSSVCYVYLSDISLPKDSPDMLTAEDLGRSRWVSRGWTLQELIAPDYVRFFSDDWTECGNRRALATIIHRVTNIAPEILDRPPEDRAYCLLGLFRVNMAMLYGEGGPRAFYRLQEEIMKSSTDQSILAWTPIQPEPSATTSNQAQKRNGSFGTNFKGGINLA</sequence>
<dbReference type="AlphaFoldDB" id="A0AAE0KBY7"/>
<organism evidence="3 4">
    <name type="scientific">Lasiosphaeria ovina</name>
    <dbReference type="NCBI Taxonomy" id="92902"/>
    <lineage>
        <taxon>Eukaryota</taxon>
        <taxon>Fungi</taxon>
        <taxon>Dikarya</taxon>
        <taxon>Ascomycota</taxon>
        <taxon>Pezizomycotina</taxon>
        <taxon>Sordariomycetes</taxon>
        <taxon>Sordariomycetidae</taxon>
        <taxon>Sordariales</taxon>
        <taxon>Lasiosphaeriaceae</taxon>
        <taxon>Lasiosphaeria</taxon>
    </lineage>
</organism>
<proteinExistence type="predicted"/>
<evidence type="ECO:0000313" key="4">
    <source>
        <dbReference type="Proteomes" id="UP001287356"/>
    </source>
</evidence>
<dbReference type="Proteomes" id="UP001287356">
    <property type="component" value="Unassembled WGS sequence"/>
</dbReference>
<dbReference type="Pfam" id="PF26640">
    <property type="entry name" value="DUF8212"/>
    <property type="match status" value="1"/>
</dbReference>